<keyword evidence="1 2" id="KW-0129">CBS domain</keyword>
<dbReference type="PROSITE" id="PS50042">
    <property type="entry name" value="CNMP_BINDING_3"/>
    <property type="match status" value="1"/>
</dbReference>
<dbReference type="EMBL" id="DSGB01000004">
    <property type="protein sequence ID" value="HER95767.1"/>
    <property type="molecule type" value="Genomic_DNA"/>
</dbReference>
<dbReference type="AlphaFoldDB" id="A0A7V2F665"/>
<name>A0A7V2F665_RHOMR</name>
<dbReference type="PANTHER" id="PTHR43080">
    <property type="entry name" value="CBS DOMAIN-CONTAINING PROTEIN CBSX3, MITOCHONDRIAL"/>
    <property type="match status" value="1"/>
</dbReference>
<dbReference type="SMART" id="SM00100">
    <property type="entry name" value="cNMP"/>
    <property type="match status" value="1"/>
</dbReference>
<dbReference type="InterPro" id="IPR000644">
    <property type="entry name" value="CBS_dom"/>
</dbReference>
<dbReference type="InterPro" id="IPR018821">
    <property type="entry name" value="DUF294_put_nucleoTrafse_sb-bd"/>
</dbReference>
<dbReference type="SMART" id="SM00116">
    <property type="entry name" value="CBS"/>
    <property type="match status" value="2"/>
</dbReference>
<dbReference type="CDD" id="cd05401">
    <property type="entry name" value="NT_GlnE_GlnD_like"/>
    <property type="match status" value="1"/>
</dbReference>
<dbReference type="Gene3D" id="2.60.120.10">
    <property type="entry name" value="Jelly Rolls"/>
    <property type="match status" value="1"/>
</dbReference>
<dbReference type="InterPro" id="IPR018490">
    <property type="entry name" value="cNMP-bd_dom_sf"/>
</dbReference>
<dbReference type="Pfam" id="PF00571">
    <property type="entry name" value="CBS"/>
    <property type="match status" value="2"/>
</dbReference>
<feature type="domain" description="CBS" evidence="4">
    <location>
        <begin position="231"/>
        <end position="291"/>
    </location>
</feature>
<dbReference type="InterPro" id="IPR051257">
    <property type="entry name" value="Diverse_CBS-Domain"/>
</dbReference>
<evidence type="ECO:0000313" key="5">
    <source>
        <dbReference type="EMBL" id="HER95767.1"/>
    </source>
</evidence>
<comment type="caution">
    <text evidence="5">The sequence shown here is derived from an EMBL/GenBank/DDBJ whole genome shotgun (WGS) entry which is preliminary data.</text>
</comment>
<dbReference type="InterPro" id="IPR046342">
    <property type="entry name" value="CBS_dom_sf"/>
</dbReference>
<reference evidence="5" key="1">
    <citation type="journal article" date="2020" name="mSystems">
        <title>Genome- and Community-Level Interaction Insights into Carbon Utilization and Element Cycling Functions of Hydrothermarchaeota in Hydrothermal Sediment.</title>
        <authorList>
            <person name="Zhou Z."/>
            <person name="Liu Y."/>
            <person name="Xu W."/>
            <person name="Pan J."/>
            <person name="Luo Z.H."/>
            <person name="Li M."/>
        </authorList>
    </citation>
    <scope>NUCLEOTIDE SEQUENCE [LARGE SCALE GENOMIC DNA]</scope>
    <source>
        <strain evidence="5">SpSt-143</strain>
    </source>
</reference>
<gene>
    <name evidence="5" type="ORF">ENO59_04530</name>
</gene>
<dbReference type="CDD" id="cd04587">
    <property type="entry name" value="CBS_pair_CAP-ED_NT_Pol-beta-like_DUF294_assoc"/>
    <property type="match status" value="1"/>
</dbReference>
<dbReference type="Pfam" id="PF00027">
    <property type="entry name" value="cNMP_binding"/>
    <property type="match status" value="1"/>
</dbReference>
<dbReference type="PROSITE" id="PS51371">
    <property type="entry name" value="CBS"/>
    <property type="match status" value="2"/>
</dbReference>
<dbReference type="Pfam" id="PF03445">
    <property type="entry name" value="DUF294"/>
    <property type="match status" value="1"/>
</dbReference>
<dbReference type="GO" id="GO:0008773">
    <property type="term" value="F:[protein-PII] uridylyltransferase activity"/>
    <property type="evidence" value="ECO:0007669"/>
    <property type="project" value="InterPro"/>
</dbReference>
<dbReference type="CDD" id="cd00038">
    <property type="entry name" value="CAP_ED"/>
    <property type="match status" value="1"/>
</dbReference>
<evidence type="ECO:0000256" key="1">
    <source>
        <dbReference type="ARBA" id="ARBA00023122"/>
    </source>
</evidence>
<feature type="domain" description="Cyclic nucleotide-binding" evidence="3">
    <location>
        <begin position="20"/>
        <end position="122"/>
    </location>
</feature>
<organism evidence="5">
    <name type="scientific">Rhodothermus marinus</name>
    <name type="common">Rhodothermus obamensis</name>
    <dbReference type="NCBI Taxonomy" id="29549"/>
    <lineage>
        <taxon>Bacteria</taxon>
        <taxon>Pseudomonadati</taxon>
        <taxon>Rhodothermota</taxon>
        <taxon>Rhodothermia</taxon>
        <taxon>Rhodothermales</taxon>
        <taxon>Rhodothermaceae</taxon>
        <taxon>Rhodothermus</taxon>
    </lineage>
</organism>
<evidence type="ECO:0000256" key="2">
    <source>
        <dbReference type="PROSITE-ProRule" id="PRU00703"/>
    </source>
</evidence>
<dbReference type="SUPFAM" id="SSF51206">
    <property type="entry name" value="cAMP-binding domain-like"/>
    <property type="match status" value="1"/>
</dbReference>
<dbReference type="Gene3D" id="3.10.580.10">
    <property type="entry name" value="CBS-domain"/>
    <property type="match status" value="1"/>
</dbReference>
<dbReference type="InterPro" id="IPR005105">
    <property type="entry name" value="GlnD_Uridyltrans_N"/>
</dbReference>
<protein>
    <submittedName>
        <fullName evidence="5">CBS domain-containing protein</fullName>
    </submittedName>
</protein>
<dbReference type="Pfam" id="PF10335">
    <property type="entry name" value="DUF294_C"/>
    <property type="match status" value="1"/>
</dbReference>
<dbReference type="InterPro" id="IPR000595">
    <property type="entry name" value="cNMP-bd_dom"/>
</dbReference>
<dbReference type="InterPro" id="IPR014710">
    <property type="entry name" value="RmlC-like_jellyroll"/>
</dbReference>
<sequence length="635" mass="70508">MASQPVTLETLAALLDSTPPFDGLTPAARRMLFEAALLVSYEAGDVILAQGVIPAHPRYLYLVVSGAVQQVDKDTGRLVDHCEAGDVFGYDALLHEAPLPYEARALEPTQCVLIPEAAFFRVYRSCEAFAAFFEKNLQLYAHRLGRSRMDMAGAQVLLTTPLRALVHRAPVGCAPETTVQEAARRMREARVGSILVLDTDGRALGILTNSDLRDKVVAEGRMPDMPVSQLMSTPLITLPAYAPVMEGLMTMARHRLHHLVLTENENPDSPVVGVISGQDIAHVRGHDPVATLKRIEKADAIATLAVLRQEAFALLRQLRQQGMAATDLLYLAAELSDRIVVRILQLTEAQQPDKALAIPWAWMALGSQGRREMGFQTEQANALIYADPYSEQRARWAEDWLGKLAHQANEALEAVGFARCSEVIASSPRYRQSVSGWKHTFRHWIDNPDEKVPISLFFDLRALYGAAALVEQLKVDLQQTLQQAQGFLAWMMHNALRNRPPLSFFGRFLLDRSGKQQPGFDIQQRGLMPITDLARVLALEAGYVHATGTLDRLQVAAQLPGVKQIAQDLQEAYRFLVELQLDHQLQQIEAGQPPDNLIAPEELTSGQRKMLKLVFSIIQEAQEALATRYSAHKIR</sequence>
<dbReference type="SUPFAM" id="SSF54631">
    <property type="entry name" value="CBS-domain pair"/>
    <property type="match status" value="1"/>
</dbReference>
<dbReference type="PANTHER" id="PTHR43080:SF2">
    <property type="entry name" value="CBS DOMAIN-CONTAINING PROTEIN"/>
    <property type="match status" value="1"/>
</dbReference>
<evidence type="ECO:0000259" key="3">
    <source>
        <dbReference type="PROSITE" id="PS50042"/>
    </source>
</evidence>
<proteinExistence type="predicted"/>
<feature type="domain" description="CBS" evidence="4">
    <location>
        <begin position="166"/>
        <end position="225"/>
    </location>
</feature>
<accession>A0A7V2F665</accession>
<evidence type="ECO:0000259" key="4">
    <source>
        <dbReference type="PROSITE" id="PS51371"/>
    </source>
</evidence>